<proteinExistence type="predicted"/>
<evidence type="ECO:0008006" key="5">
    <source>
        <dbReference type="Google" id="ProtNLM"/>
    </source>
</evidence>
<dbReference type="EMBL" id="PYGC01000024">
    <property type="protein sequence ID" value="PSK80138.1"/>
    <property type="molecule type" value="Genomic_DNA"/>
</dbReference>
<reference evidence="1 4" key="2">
    <citation type="submission" date="2019-10" db="EMBL/GenBank/DDBJ databases">
        <title>Prolixibacter strains distinguished by the presence of nitrate reductase genes were adept at nitrate-dependent anaerobic corrosion of metallic iron and carbon steel.</title>
        <authorList>
            <person name="Iino T."/>
            <person name="Shono N."/>
            <person name="Ito K."/>
            <person name="Nakamura R."/>
            <person name="Sueoka K."/>
            <person name="Harayama S."/>
            <person name="Ohkuma M."/>
        </authorList>
    </citation>
    <scope>NUCLEOTIDE SEQUENCE [LARGE SCALE GENOMIC DNA]</scope>
    <source>
        <strain evidence="1 4">MIC1-1</strain>
    </source>
</reference>
<comment type="caution">
    <text evidence="2">The sequence shown here is derived from an EMBL/GenBank/DDBJ whole genome shotgun (WGS) entry which is preliminary data.</text>
</comment>
<protein>
    <recommendedName>
        <fullName evidence="5">Uracil DNA glycosylase superfamily protein</fullName>
    </recommendedName>
</protein>
<name>A0A2P8C596_9BACT</name>
<dbReference type="AlphaFoldDB" id="A0A2P8C596"/>
<dbReference type="Proteomes" id="UP000240621">
    <property type="component" value="Unassembled WGS sequence"/>
</dbReference>
<evidence type="ECO:0000313" key="2">
    <source>
        <dbReference type="EMBL" id="PSK80138.1"/>
    </source>
</evidence>
<keyword evidence="4" id="KW-1185">Reference proteome</keyword>
<gene>
    <name evidence="2" type="ORF">CLV93_1243</name>
    <name evidence="1" type="ORF">JCM18694_32430</name>
</gene>
<evidence type="ECO:0000313" key="1">
    <source>
        <dbReference type="EMBL" id="GET22997.1"/>
    </source>
</evidence>
<evidence type="ECO:0000313" key="4">
    <source>
        <dbReference type="Proteomes" id="UP000396862"/>
    </source>
</evidence>
<accession>A0A2P8C596</accession>
<sequence>MLMKTLDWKPKEHAPRALLIGHDPRLQNSNTQAEYVLFANYFFDNTIKDRSFKSKYGLAASAFNQITDITNGKIKPEEIYITNLCNSALPHAPKSKTVYIPEDKAVEGNENIKRIVKENPSIEYIFPMSLQVNYWLQKLGLYYSSAEFVEKSTPKAKGIQNEPPYYEPVGKSPFLMICGNRYQVAGGTQTVIPILHAKCFPINKQFRAYEPAYEKIRNYFRI</sequence>
<dbReference type="Proteomes" id="UP000396862">
    <property type="component" value="Unassembled WGS sequence"/>
</dbReference>
<organism evidence="2 3">
    <name type="scientific">Prolixibacter denitrificans</name>
    <dbReference type="NCBI Taxonomy" id="1541063"/>
    <lineage>
        <taxon>Bacteria</taxon>
        <taxon>Pseudomonadati</taxon>
        <taxon>Bacteroidota</taxon>
        <taxon>Bacteroidia</taxon>
        <taxon>Marinilabiliales</taxon>
        <taxon>Prolixibacteraceae</taxon>
        <taxon>Prolixibacter</taxon>
    </lineage>
</organism>
<dbReference type="EMBL" id="BLAU01000001">
    <property type="protein sequence ID" value="GET22997.1"/>
    <property type="molecule type" value="Genomic_DNA"/>
</dbReference>
<evidence type="ECO:0000313" key="3">
    <source>
        <dbReference type="Proteomes" id="UP000240621"/>
    </source>
</evidence>
<reference evidence="2 3" key="1">
    <citation type="submission" date="2018-03" db="EMBL/GenBank/DDBJ databases">
        <title>Genomic Encyclopedia of Archaeal and Bacterial Type Strains, Phase II (KMG-II): from individual species to whole genera.</title>
        <authorList>
            <person name="Goeker M."/>
        </authorList>
    </citation>
    <scope>NUCLEOTIDE SEQUENCE [LARGE SCALE GENOMIC DNA]</scope>
    <source>
        <strain evidence="2 3">DSM 27267</strain>
    </source>
</reference>